<keyword evidence="3" id="KW-1185">Reference proteome</keyword>
<evidence type="ECO:0000256" key="1">
    <source>
        <dbReference type="SAM" id="MobiDB-lite"/>
    </source>
</evidence>
<feature type="compositionally biased region" description="Basic and acidic residues" evidence="1">
    <location>
        <begin position="78"/>
        <end position="93"/>
    </location>
</feature>
<dbReference type="EMBL" id="KZ772804">
    <property type="protein sequence ID" value="PTQ29984.1"/>
    <property type="molecule type" value="Genomic_DNA"/>
</dbReference>
<evidence type="ECO:0000313" key="3">
    <source>
        <dbReference type="Proteomes" id="UP000244005"/>
    </source>
</evidence>
<feature type="compositionally biased region" description="Polar residues" evidence="1">
    <location>
        <begin position="20"/>
        <end position="34"/>
    </location>
</feature>
<evidence type="ECO:0000313" key="2">
    <source>
        <dbReference type="EMBL" id="PTQ29984.1"/>
    </source>
</evidence>
<protein>
    <submittedName>
        <fullName evidence="2">Uncharacterized protein</fullName>
    </submittedName>
</protein>
<name>A0A2R6W7Z9_MARPO</name>
<feature type="compositionally biased region" description="Polar residues" evidence="1">
    <location>
        <begin position="66"/>
        <end position="77"/>
    </location>
</feature>
<sequence length="150" mass="17087">MSRIKGRLRNPTRTKLSLWSASTQRHVTSLSRSLPPTHRAVNRRKGAPRVMNNTQTEAEILRSYRQPPSNARSSLRARSQDGRLYRQPVPERQRRQHLLKRHEVPAASPHSKSGEIQISNCKLGSVCRTLWMEPNEGSGCGSCNQRKRAD</sequence>
<proteinExistence type="predicted"/>
<dbReference type="AlphaFoldDB" id="A0A2R6W7Z9"/>
<feature type="region of interest" description="Disordered" evidence="1">
    <location>
        <begin position="20"/>
        <end position="115"/>
    </location>
</feature>
<accession>A0A2R6W7Z9</accession>
<gene>
    <name evidence="2" type="ORF">MARPO_0132s0054</name>
</gene>
<reference evidence="3" key="1">
    <citation type="journal article" date="2017" name="Cell">
        <title>Insights into land plant evolution garnered from the Marchantia polymorpha genome.</title>
        <authorList>
            <person name="Bowman J.L."/>
            <person name="Kohchi T."/>
            <person name="Yamato K.T."/>
            <person name="Jenkins J."/>
            <person name="Shu S."/>
            <person name="Ishizaki K."/>
            <person name="Yamaoka S."/>
            <person name="Nishihama R."/>
            <person name="Nakamura Y."/>
            <person name="Berger F."/>
            <person name="Adam C."/>
            <person name="Aki S.S."/>
            <person name="Althoff F."/>
            <person name="Araki T."/>
            <person name="Arteaga-Vazquez M.A."/>
            <person name="Balasubrmanian S."/>
            <person name="Barry K."/>
            <person name="Bauer D."/>
            <person name="Boehm C.R."/>
            <person name="Briginshaw L."/>
            <person name="Caballero-Perez J."/>
            <person name="Catarino B."/>
            <person name="Chen F."/>
            <person name="Chiyoda S."/>
            <person name="Chovatia M."/>
            <person name="Davies K.M."/>
            <person name="Delmans M."/>
            <person name="Demura T."/>
            <person name="Dierschke T."/>
            <person name="Dolan L."/>
            <person name="Dorantes-Acosta A.E."/>
            <person name="Eklund D.M."/>
            <person name="Florent S.N."/>
            <person name="Flores-Sandoval E."/>
            <person name="Fujiyama A."/>
            <person name="Fukuzawa H."/>
            <person name="Galik B."/>
            <person name="Grimanelli D."/>
            <person name="Grimwood J."/>
            <person name="Grossniklaus U."/>
            <person name="Hamada T."/>
            <person name="Haseloff J."/>
            <person name="Hetherington A.J."/>
            <person name="Higo A."/>
            <person name="Hirakawa Y."/>
            <person name="Hundley H.N."/>
            <person name="Ikeda Y."/>
            <person name="Inoue K."/>
            <person name="Inoue S.I."/>
            <person name="Ishida S."/>
            <person name="Jia Q."/>
            <person name="Kakita M."/>
            <person name="Kanazawa T."/>
            <person name="Kawai Y."/>
            <person name="Kawashima T."/>
            <person name="Kennedy M."/>
            <person name="Kinose K."/>
            <person name="Kinoshita T."/>
            <person name="Kohara Y."/>
            <person name="Koide E."/>
            <person name="Komatsu K."/>
            <person name="Kopischke S."/>
            <person name="Kubo M."/>
            <person name="Kyozuka J."/>
            <person name="Lagercrantz U."/>
            <person name="Lin S.S."/>
            <person name="Lindquist E."/>
            <person name="Lipzen A.M."/>
            <person name="Lu C.W."/>
            <person name="De Luna E."/>
            <person name="Martienssen R.A."/>
            <person name="Minamino N."/>
            <person name="Mizutani M."/>
            <person name="Mizutani M."/>
            <person name="Mochizuki N."/>
            <person name="Monte I."/>
            <person name="Mosher R."/>
            <person name="Nagasaki H."/>
            <person name="Nakagami H."/>
            <person name="Naramoto S."/>
            <person name="Nishitani K."/>
            <person name="Ohtani M."/>
            <person name="Okamoto T."/>
            <person name="Okumura M."/>
            <person name="Phillips J."/>
            <person name="Pollak B."/>
            <person name="Reinders A."/>
            <person name="Rovekamp M."/>
            <person name="Sano R."/>
            <person name="Sawa S."/>
            <person name="Schmid M.W."/>
            <person name="Shirakawa M."/>
            <person name="Solano R."/>
            <person name="Spunde A."/>
            <person name="Suetsugu N."/>
            <person name="Sugano S."/>
            <person name="Sugiyama A."/>
            <person name="Sun R."/>
            <person name="Suzuki Y."/>
            <person name="Takenaka M."/>
            <person name="Takezawa D."/>
            <person name="Tomogane H."/>
            <person name="Tsuzuki M."/>
            <person name="Ueda T."/>
            <person name="Umeda M."/>
            <person name="Ward J.M."/>
            <person name="Watanabe Y."/>
            <person name="Yazaki K."/>
            <person name="Yokoyama R."/>
            <person name="Yoshitake Y."/>
            <person name="Yotsui I."/>
            <person name="Zachgo S."/>
            <person name="Schmutz J."/>
        </authorList>
    </citation>
    <scope>NUCLEOTIDE SEQUENCE [LARGE SCALE GENOMIC DNA]</scope>
    <source>
        <strain evidence="3">Tak-1</strain>
    </source>
</reference>
<dbReference type="Proteomes" id="UP000244005">
    <property type="component" value="Unassembled WGS sequence"/>
</dbReference>
<organism evidence="2 3">
    <name type="scientific">Marchantia polymorpha</name>
    <name type="common">Common liverwort</name>
    <name type="synonym">Marchantia aquatica</name>
    <dbReference type="NCBI Taxonomy" id="3197"/>
    <lineage>
        <taxon>Eukaryota</taxon>
        <taxon>Viridiplantae</taxon>
        <taxon>Streptophyta</taxon>
        <taxon>Embryophyta</taxon>
        <taxon>Marchantiophyta</taxon>
        <taxon>Marchantiopsida</taxon>
        <taxon>Marchantiidae</taxon>
        <taxon>Marchantiales</taxon>
        <taxon>Marchantiaceae</taxon>
        <taxon>Marchantia</taxon>
    </lineage>
</organism>